<feature type="domain" description="Actin homologue MreB-like C-terminal" evidence="2">
    <location>
        <begin position="161"/>
        <end position="271"/>
    </location>
</feature>
<feature type="domain" description="Actin-like protein N-terminal" evidence="1">
    <location>
        <begin position="11"/>
        <end position="144"/>
    </location>
</feature>
<sequence length="302" mass="34235">MIKKNNKTIIGVDHGYGYIKTSKTITKSGINEMIIEPPFNEDILIYGGSVYAIGQHRTEQPADKTENMDYYILTLAAIAKEMKEHNMRRVNDVIIAAGLPYSFMAKQALNFKKYLTKQKNVEFTFEGVKYSINIKGAEIYPQGFPMIALNLGKNKSTEESIVDIGSRTIDILTFINGKPIYDKCFSIDKMGTLDCVDIINKYYLSEYQERIDEEVIQNIFQNKIVSLPDDRIKFVKKVIKFYINNVCKQLDAKGIKYNVTFCGGGATVLKNYGPTIDSSCKIDDDIYGNAKGYELLAYNTIK</sequence>
<name>A0ABR7EZF4_9FIRM</name>
<evidence type="ECO:0000313" key="3">
    <source>
        <dbReference type="EMBL" id="MBC5666737.1"/>
    </source>
</evidence>
<accession>A0ABR7EZF4</accession>
<keyword evidence="4" id="KW-1185">Reference proteome</keyword>
<proteinExistence type="predicted"/>
<dbReference type="Gene3D" id="3.30.420.40">
    <property type="match status" value="2"/>
</dbReference>
<organism evidence="3 4">
    <name type="scientific">Eubacterium segne</name>
    <dbReference type="NCBI Taxonomy" id="2763045"/>
    <lineage>
        <taxon>Bacteria</taxon>
        <taxon>Bacillati</taxon>
        <taxon>Bacillota</taxon>
        <taxon>Clostridia</taxon>
        <taxon>Eubacteriales</taxon>
        <taxon>Eubacteriaceae</taxon>
        <taxon>Eubacterium</taxon>
    </lineage>
</organism>
<dbReference type="InterPro" id="IPR049067">
    <property type="entry name" value="MreB-like_C"/>
</dbReference>
<protein>
    <submittedName>
        <fullName evidence="3">ParM/StbA family protein</fullName>
    </submittedName>
</protein>
<dbReference type="Pfam" id="PF21522">
    <property type="entry name" value="MreB-like_C"/>
    <property type="match status" value="1"/>
</dbReference>
<dbReference type="Pfam" id="PF17989">
    <property type="entry name" value="ALP_N"/>
    <property type="match status" value="1"/>
</dbReference>
<dbReference type="Proteomes" id="UP000597877">
    <property type="component" value="Unassembled WGS sequence"/>
</dbReference>
<gene>
    <name evidence="3" type="ORF">H8S00_01835</name>
</gene>
<dbReference type="EMBL" id="JACOOZ010000001">
    <property type="protein sequence ID" value="MBC5666737.1"/>
    <property type="molecule type" value="Genomic_DNA"/>
</dbReference>
<evidence type="ECO:0000259" key="1">
    <source>
        <dbReference type="Pfam" id="PF17989"/>
    </source>
</evidence>
<reference evidence="3 4" key="1">
    <citation type="submission" date="2020-08" db="EMBL/GenBank/DDBJ databases">
        <title>Genome public.</title>
        <authorList>
            <person name="Liu C."/>
            <person name="Sun Q."/>
        </authorList>
    </citation>
    <scope>NUCLEOTIDE SEQUENCE [LARGE SCALE GENOMIC DNA]</scope>
    <source>
        <strain evidence="3 4">BX4</strain>
    </source>
</reference>
<dbReference type="InterPro" id="IPR043129">
    <property type="entry name" value="ATPase_NBD"/>
</dbReference>
<dbReference type="RefSeq" id="WP_186839880.1">
    <property type="nucleotide sequence ID" value="NZ_JACOOZ010000001.1"/>
</dbReference>
<comment type="caution">
    <text evidence="3">The sequence shown here is derived from an EMBL/GenBank/DDBJ whole genome shotgun (WGS) entry which is preliminary data.</text>
</comment>
<evidence type="ECO:0000313" key="4">
    <source>
        <dbReference type="Proteomes" id="UP000597877"/>
    </source>
</evidence>
<dbReference type="InterPro" id="IPR040607">
    <property type="entry name" value="ALP_N"/>
</dbReference>
<dbReference type="SUPFAM" id="SSF53067">
    <property type="entry name" value="Actin-like ATPase domain"/>
    <property type="match status" value="2"/>
</dbReference>
<dbReference type="CDD" id="cd10227">
    <property type="entry name" value="ASKHA_NBD_ParM-like"/>
    <property type="match status" value="1"/>
</dbReference>
<evidence type="ECO:0000259" key="2">
    <source>
        <dbReference type="Pfam" id="PF21522"/>
    </source>
</evidence>